<name>A0ABU1IZY1_9BACL</name>
<dbReference type="GO" id="GO:0033912">
    <property type="term" value="F:2,6-beta-fructan 6-levanbiohydrolase activity"/>
    <property type="evidence" value="ECO:0007669"/>
    <property type="project" value="UniProtKB-EC"/>
</dbReference>
<dbReference type="Proteomes" id="UP001185028">
    <property type="component" value="Unassembled WGS sequence"/>
</dbReference>
<dbReference type="InterPro" id="IPR023296">
    <property type="entry name" value="Glyco_hydro_beta-prop_sf"/>
</dbReference>
<feature type="domain" description="Glycosyl hydrolase family 32 C-terminal" evidence="7">
    <location>
        <begin position="434"/>
        <end position="570"/>
    </location>
</feature>
<evidence type="ECO:0000256" key="3">
    <source>
        <dbReference type="ARBA" id="ARBA00023295"/>
    </source>
</evidence>
<gene>
    <name evidence="8" type="ORF">JOC58_002394</name>
</gene>
<sequence>MKHSDYRNTSKTTAWRRWVWPLGLTGVIAVGTAACYELQPEDASDSATIQAEASGTSSSASSQRYPNNNNVSSPVNGQNGQSQQSASAMQNELFTSGQQLNGYRSTYHFTVPDKWKNDPQRPVYANGKYHYYYLYNKDYPNGNGTEWRHATSTDLVHWQDHGVAIPKYTSANGDPWSGSVVVDTNNSAGLGKNTMIAIVTQPSANGGAQEQYLWFSPDGGNTFKAFGKKPILSNPGNADFRDPKLVWDQQSRRWIMLMAEGHRIGFYTSTNLKSWRYVSDFVADDIGTLECPDLYRMRASNGTYKWVLGVSANGRESGQPNTYAYWVGTFTGLGFKADDIQPQWLDYGFDWYAAVTFEDGTTNKPYDHRYAMAWMNNWDYANNTPTLQDGFNGTDSMVRQIQLKKTTGGAGYTLLSQPIRGLSKFVTATRHIPRVEVDGQHKLDVRASSYQLDADITWSDLKNAGFQLRRSSDGSRHVDAGVFVEGGYTYVNRSYTGHPDANDNLLESRAPFQSANQKVHLKILVDKTSVEMFVDGGQVTLSNLVFPKPDDQGIALYSEGGKAVFDNVVIKYLGK</sequence>
<dbReference type="Pfam" id="PF08244">
    <property type="entry name" value="Glyco_hydro_32C"/>
    <property type="match status" value="1"/>
</dbReference>
<evidence type="ECO:0000259" key="7">
    <source>
        <dbReference type="Pfam" id="PF08244"/>
    </source>
</evidence>
<dbReference type="SMART" id="SM00640">
    <property type="entry name" value="Glyco_32"/>
    <property type="match status" value="1"/>
</dbReference>
<evidence type="ECO:0000256" key="5">
    <source>
        <dbReference type="SAM" id="MobiDB-lite"/>
    </source>
</evidence>
<protein>
    <submittedName>
        <fullName evidence="8">Levanbiose-producing levanase</fullName>
        <ecNumber evidence="8">3.2.1.64</ecNumber>
    </submittedName>
</protein>
<keyword evidence="2 4" id="KW-0378">Hydrolase</keyword>
<dbReference type="InterPro" id="IPR013320">
    <property type="entry name" value="ConA-like_dom_sf"/>
</dbReference>
<feature type="domain" description="Glycosyl hydrolase family 32 N-terminal" evidence="6">
    <location>
        <begin position="108"/>
        <end position="406"/>
    </location>
</feature>
<keyword evidence="3 4" id="KW-0326">Glycosidase</keyword>
<dbReference type="InterPro" id="IPR001362">
    <property type="entry name" value="Glyco_hydro_32"/>
</dbReference>
<dbReference type="Pfam" id="PF00251">
    <property type="entry name" value="Glyco_hydro_32N"/>
    <property type="match status" value="1"/>
</dbReference>
<keyword evidence="9" id="KW-1185">Reference proteome</keyword>
<feature type="region of interest" description="Disordered" evidence="5">
    <location>
        <begin position="47"/>
        <end position="89"/>
    </location>
</feature>
<dbReference type="InterPro" id="IPR013189">
    <property type="entry name" value="Glyco_hydro_32_C"/>
</dbReference>
<dbReference type="EMBL" id="JAVDQH010000008">
    <property type="protein sequence ID" value="MDR6244501.1"/>
    <property type="molecule type" value="Genomic_DNA"/>
</dbReference>
<feature type="compositionally biased region" description="Low complexity" evidence="5">
    <location>
        <begin position="51"/>
        <end position="89"/>
    </location>
</feature>
<proteinExistence type="inferred from homology"/>
<dbReference type="PANTHER" id="PTHR42800:SF1">
    <property type="entry name" value="EXOINULINASE INUD (AFU_ORTHOLOGUE AFUA_5G00480)"/>
    <property type="match status" value="1"/>
</dbReference>
<comment type="similarity">
    <text evidence="1 4">Belongs to the glycosyl hydrolase 32 family.</text>
</comment>
<evidence type="ECO:0000259" key="6">
    <source>
        <dbReference type="Pfam" id="PF00251"/>
    </source>
</evidence>
<dbReference type="EC" id="3.2.1.64" evidence="8"/>
<dbReference type="PANTHER" id="PTHR42800">
    <property type="entry name" value="EXOINULINASE INUD (AFU_ORTHOLOGUE AFUA_5G00480)"/>
    <property type="match status" value="1"/>
</dbReference>
<reference evidence="8 9" key="1">
    <citation type="submission" date="2023-07" db="EMBL/GenBank/DDBJ databases">
        <title>Genomic Encyclopedia of Type Strains, Phase IV (KMG-IV): sequencing the most valuable type-strain genomes for metagenomic binning, comparative biology and taxonomic classification.</title>
        <authorList>
            <person name="Goeker M."/>
        </authorList>
    </citation>
    <scope>NUCLEOTIDE SEQUENCE [LARGE SCALE GENOMIC DNA]</scope>
    <source>
        <strain evidence="8 9">DSM 22170</strain>
    </source>
</reference>
<dbReference type="CDD" id="cd18622">
    <property type="entry name" value="GH32_Inu-like"/>
    <property type="match status" value="1"/>
</dbReference>
<dbReference type="Gene3D" id="2.115.10.20">
    <property type="entry name" value="Glycosyl hydrolase domain, family 43"/>
    <property type="match status" value="1"/>
</dbReference>
<evidence type="ECO:0000256" key="4">
    <source>
        <dbReference type="RuleBase" id="RU362110"/>
    </source>
</evidence>
<dbReference type="PROSITE" id="PS51257">
    <property type="entry name" value="PROKAR_LIPOPROTEIN"/>
    <property type="match status" value="1"/>
</dbReference>
<evidence type="ECO:0000313" key="8">
    <source>
        <dbReference type="EMBL" id="MDR6244501.1"/>
    </source>
</evidence>
<dbReference type="Gene3D" id="2.60.120.560">
    <property type="entry name" value="Exo-inulinase, domain 1"/>
    <property type="match status" value="1"/>
</dbReference>
<organism evidence="8 9">
    <name type="scientific">Paenibacillus hunanensis</name>
    <dbReference type="NCBI Taxonomy" id="539262"/>
    <lineage>
        <taxon>Bacteria</taxon>
        <taxon>Bacillati</taxon>
        <taxon>Bacillota</taxon>
        <taxon>Bacilli</taxon>
        <taxon>Bacillales</taxon>
        <taxon>Paenibacillaceae</taxon>
        <taxon>Paenibacillus</taxon>
    </lineage>
</organism>
<accession>A0ABU1IZY1</accession>
<dbReference type="SUPFAM" id="SSF49899">
    <property type="entry name" value="Concanavalin A-like lectins/glucanases"/>
    <property type="match status" value="1"/>
</dbReference>
<dbReference type="InterPro" id="IPR013148">
    <property type="entry name" value="Glyco_hydro_32_N"/>
</dbReference>
<evidence type="ECO:0000256" key="1">
    <source>
        <dbReference type="ARBA" id="ARBA00009902"/>
    </source>
</evidence>
<comment type="caution">
    <text evidence="8">The sequence shown here is derived from an EMBL/GenBank/DDBJ whole genome shotgun (WGS) entry which is preliminary data.</text>
</comment>
<evidence type="ECO:0000313" key="9">
    <source>
        <dbReference type="Proteomes" id="UP001185028"/>
    </source>
</evidence>
<evidence type="ECO:0000256" key="2">
    <source>
        <dbReference type="ARBA" id="ARBA00022801"/>
    </source>
</evidence>
<dbReference type="SUPFAM" id="SSF75005">
    <property type="entry name" value="Arabinanase/levansucrase/invertase"/>
    <property type="match status" value="1"/>
</dbReference>